<name>A0A392TX81_9FABA</name>
<protein>
    <submittedName>
        <fullName evidence="1">Uncharacterized protein</fullName>
    </submittedName>
</protein>
<reference evidence="1 2" key="1">
    <citation type="journal article" date="2018" name="Front. Plant Sci.">
        <title>Red Clover (Trifolium pratense) and Zigzag Clover (T. medium) - A Picture of Genomic Similarities and Differences.</title>
        <authorList>
            <person name="Dluhosova J."/>
            <person name="Istvanek J."/>
            <person name="Nedelnik J."/>
            <person name="Repkova J."/>
        </authorList>
    </citation>
    <scope>NUCLEOTIDE SEQUENCE [LARGE SCALE GENOMIC DNA]</scope>
    <source>
        <strain evidence="2">cv. 10/8</strain>
        <tissue evidence="1">Leaf</tissue>
    </source>
</reference>
<proteinExistence type="predicted"/>
<accession>A0A392TX81</accession>
<dbReference type="Proteomes" id="UP000265520">
    <property type="component" value="Unassembled WGS sequence"/>
</dbReference>
<evidence type="ECO:0000313" key="2">
    <source>
        <dbReference type="Proteomes" id="UP000265520"/>
    </source>
</evidence>
<evidence type="ECO:0000313" key="1">
    <source>
        <dbReference type="EMBL" id="MCI64445.1"/>
    </source>
</evidence>
<dbReference type="EMBL" id="LXQA010656112">
    <property type="protein sequence ID" value="MCI64445.1"/>
    <property type="molecule type" value="Genomic_DNA"/>
</dbReference>
<feature type="non-terminal residue" evidence="1">
    <location>
        <position position="39"/>
    </location>
</feature>
<dbReference type="AlphaFoldDB" id="A0A392TX81"/>
<comment type="caution">
    <text evidence="1">The sequence shown here is derived from an EMBL/GenBank/DDBJ whole genome shotgun (WGS) entry which is preliminary data.</text>
</comment>
<organism evidence="1 2">
    <name type="scientific">Trifolium medium</name>
    <dbReference type="NCBI Taxonomy" id="97028"/>
    <lineage>
        <taxon>Eukaryota</taxon>
        <taxon>Viridiplantae</taxon>
        <taxon>Streptophyta</taxon>
        <taxon>Embryophyta</taxon>
        <taxon>Tracheophyta</taxon>
        <taxon>Spermatophyta</taxon>
        <taxon>Magnoliopsida</taxon>
        <taxon>eudicotyledons</taxon>
        <taxon>Gunneridae</taxon>
        <taxon>Pentapetalae</taxon>
        <taxon>rosids</taxon>
        <taxon>fabids</taxon>
        <taxon>Fabales</taxon>
        <taxon>Fabaceae</taxon>
        <taxon>Papilionoideae</taxon>
        <taxon>50 kb inversion clade</taxon>
        <taxon>NPAAA clade</taxon>
        <taxon>Hologalegina</taxon>
        <taxon>IRL clade</taxon>
        <taxon>Trifolieae</taxon>
        <taxon>Trifolium</taxon>
    </lineage>
</organism>
<sequence>MVVGDEWVAGDQSDRVDVLVRALHSFPEEKCTKGNGKVK</sequence>
<keyword evidence="2" id="KW-1185">Reference proteome</keyword>